<dbReference type="CDD" id="cd02163">
    <property type="entry name" value="PPAT"/>
    <property type="match status" value="1"/>
</dbReference>
<dbReference type="HAMAP" id="MF_00151">
    <property type="entry name" value="PPAT_bact"/>
    <property type="match status" value="1"/>
</dbReference>
<keyword evidence="6 9" id="KW-0460">Magnesium</keyword>
<evidence type="ECO:0000259" key="10">
    <source>
        <dbReference type="Pfam" id="PF01467"/>
    </source>
</evidence>
<keyword evidence="3 9" id="KW-0548">Nucleotidyltransferase</keyword>
<dbReference type="InterPro" id="IPR001980">
    <property type="entry name" value="PPAT"/>
</dbReference>
<dbReference type="InterPro" id="IPR014729">
    <property type="entry name" value="Rossmann-like_a/b/a_fold"/>
</dbReference>
<comment type="cofactor">
    <cofactor evidence="9">
        <name>Mg(2+)</name>
        <dbReference type="ChEBI" id="CHEBI:18420"/>
    </cofactor>
</comment>
<evidence type="ECO:0000313" key="11">
    <source>
        <dbReference type="EMBL" id="APR99334.1"/>
    </source>
</evidence>
<evidence type="ECO:0000256" key="3">
    <source>
        <dbReference type="ARBA" id="ARBA00022695"/>
    </source>
</evidence>
<evidence type="ECO:0000256" key="9">
    <source>
        <dbReference type="HAMAP-Rule" id="MF_00151"/>
    </source>
</evidence>
<comment type="subcellular location">
    <subcellularLocation>
        <location evidence="9">Cytoplasm</location>
    </subcellularLocation>
</comment>
<comment type="similarity">
    <text evidence="9">Belongs to the bacterial CoaD family.</text>
</comment>
<feature type="binding site" evidence="9">
    <location>
        <position position="11"/>
    </location>
    <ligand>
        <name>substrate</name>
    </ligand>
</feature>
<dbReference type="GO" id="GO:0005524">
    <property type="term" value="F:ATP binding"/>
    <property type="evidence" value="ECO:0007669"/>
    <property type="project" value="UniProtKB-KW"/>
</dbReference>
<proteinExistence type="inferred from homology"/>
<keyword evidence="5 9" id="KW-0067">ATP-binding</keyword>
<organism evidence="11 12">
    <name type="scientific">Pajaroellobacter abortibovis</name>
    <dbReference type="NCBI Taxonomy" id="1882918"/>
    <lineage>
        <taxon>Bacteria</taxon>
        <taxon>Pseudomonadati</taxon>
        <taxon>Myxococcota</taxon>
        <taxon>Polyangia</taxon>
        <taxon>Polyangiales</taxon>
        <taxon>Polyangiaceae</taxon>
    </lineage>
</organism>
<evidence type="ECO:0000256" key="8">
    <source>
        <dbReference type="ARBA" id="ARBA00029346"/>
    </source>
</evidence>
<dbReference type="STRING" id="1882918.BCY86_00560"/>
<feature type="binding site" evidence="9">
    <location>
        <position position="89"/>
    </location>
    <ligand>
        <name>substrate</name>
    </ligand>
</feature>
<keyword evidence="1 9" id="KW-0963">Cytoplasm</keyword>
<comment type="function">
    <text evidence="9">Reversibly transfers an adenylyl group from ATP to 4'-phosphopantetheine, yielding dephospho-CoA (dPCoA) and pyrophosphate.</text>
</comment>
<evidence type="ECO:0000256" key="1">
    <source>
        <dbReference type="ARBA" id="ARBA00022490"/>
    </source>
</evidence>
<dbReference type="EC" id="2.7.7.3" evidence="9"/>
<feature type="binding site" evidence="9">
    <location>
        <begin position="90"/>
        <end position="92"/>
    </location>
    <ligand>
        <name>ATP</name>
        <dbReference type="ChEBI" id="CHEBI:30616"/>
    </ligand>
</feature>
<dbReference type="OrthoDB" id="9806661at2"/>
<sequence>MGATIAVYAGSFDPITWGHLDLIERASSLFEVLLVSIGIHPTRVPLFTIQERLELTRGVVAAWKNVHVETFDGLLVDYCCQKGARVIVRGLRAVMDFENELQVAHANADLAPSVDTIFLPTRTRHGFVSASLVREIAKYGGDVSRYAPPLVCQALRDKFRRSA</sequence>
<dbReference type="PRINTS" id="PR01020">
    <property type="entry name" value="LPSBIOSNTHSS"/>
</dbReference>
<evidence type="ECO:0000256" key="2">
    <source>
        <dbReference type="ARBA" id="ARBA00022679"/>
    </source>
</evidence>
<accession>A0A1L6MUY8</accession>
<keyword evidence="2 9" id="KW-0808">Transferase</keyword>
<evidence type="ECO:0000256" key="6">
    <source>
        <dbReference type="ARBA" id="ARBA00022842"/>
    </source>
</evidence>
<dbReference type="KEGG" id="pabo:BCY86_00560"/>
<dbReference type="Pfam" id="PF01467">
    <property type="entry name" value="CTP_transf_like"/>
    <property type="match status" value="1"/>
</dbReference>
<protein>
    <recommendedName>
        <fullName evidence="9">Phosphopantetheine adenylyltransferase</fullName>
        <ecNumber evidence="9">2.7.7.3</ecNumber>
    </recommendedName>
    <alternativeName>
        <fullName evidence="9">Dephospho-CoA pyrophosphorylase</fullName>
    </alternativeName>
    <alternativeName>
        <fullName evidence="9">Pantetheine-phosphate adenylyltransferase</fullName>
        <shortName evidence="9">PPAT</shortName>
    </alternativeName>
</protein>
<dbReference type="AlphaFoldDB" id="A0A1L6MUY8"/>
<dbReference type="Proteomes" id="UP000185544">
    <property type="component" value="Chromosome"/>
</dbReference>
<evidence type="ECO:0000256" key="5">
    <source>
        <dbReference type="ARBA" id="ARBA00022840"/>
    </source>
</evidence>
<feature type="binding site" evidence="9">
    <location>
        <begin position="125"/>
        <end position="131"/>
    </location>
    <ligand>
        <name>ATP</name>
        <dbReference type="ChEBI" id="CHEBI:30616"/>
    </ligand>
</feature>
<dbReference type="PANTHER" id="PTHR21342:SF1">
    <property type="entry name" value="PHOSPHOPANTETHEINE ADENYLYLTRANSFERASE"/>
    <property type="match status" value="1"/>
</dbReference>
<feature type="binding site" evidence="9">
    <location>
        <position position="19"/>
    </location>
    <ligand>
        <name>ATP</name>
        <dbReference type="ChEBI" id="CHEBI:30616"/>
    </ligand>
</feature>
<dbReference type="GO" id="GO:0015937">
    <property type="term" value="P:coenzyme A biosynthetic process"/>
    <property type="evidence" value="ECO:0007669"/>
    <property type="project" value="UniProtKB-UniRule"/>
</dbReference>
<feature type="binding site" evidence="9">
    <location>
        <begin position="11"/>
        <end position="12"/>
    </location>
    <ligand>
        <name>ATP</name>
        <dbReference type="ChEBI" id="CHEBI:30616"/>
    </ligand>
</feature>
<name>A0A1L6MUY8_9BACT</name>
<comment type="pathway">
    <text evidence="9">Cofactor biosynthesis; coenzyme A biosynthesis; CoA from (R)-pantothenate: step 4/5.</text>
</comment>
<dbReference type="NCBIfam" id="TIGR01510">
    <property type="entry name" value="coaD_prev_kdtB"/>
    <property type="match status" value="1"/>
</dbReference>
<feature type="site" description="Transition state stabilizer" evidence="9">
    <location>
        <position position="19"/>
    </location>
</feature>
<gene>
    <name evidence="9" type="primary">coaD</name>
    <name evidence="11" type="ORF">BCY86_00560</name>
</gene>
<dbReference type="PANTHER" id="PTHR21342">
    <property type="entry name" value="PHOSPHOPANTETHEINE ADENYLYLTRANSFERASE"/>
    <property type="match status" value="1"/>
</dbReference>
<evidence type="ECO:0000256" key="7">
    <source>
        <dbReference type="ARBA" id="ARBA00022993"/>
    </source>
</evidence>
<keyword evidence="4 9" id="KW-0547">Nucleotide-binding</keyword>
<dbReference type="GO" id="GO:0005737">
    <property type="term" value="C:cytoplasm"/>
    <property type="evidence" value="ECO:0007669"/>
    <property type="project" value="UniProtKB-SubCell"/>
</dbReference>
<dbReference type="Gene3D" id="3.40.50.620">
    <property type="entry name" value="HUPs"/>
    <property type="match status" value="1"/>
</dbReference>
<reference evidence="11 12" key="1">
    <citation type="submission" date="2016-08" db="EMBL/GenBank/DDBJ databases">
        <title>Identification and validation of antigenic proteins from Pajaroellobacter abortibovis using de-novo genome sequence assembly and reverse vaccinology.</title>
        <authorList>
            <person name="Welly B.T."/>
            <person name="Miller M.R."/>
            <person name="Stott J.L."/>
            <person name="Blanchard M.T."/>
            <person name="Islas-Trejo A.D."/>
            <person name="O'Rourke S.M."/>
            <person name="Young A.E."/>
            <person name="Medrano J.F."/>
            <person name="Van Eenennaam A.L."/>
        </authorList>
    </citation>
    <scope>NUCLEOTIDE SEQUENCE [LARGE SCALE GENOMIC DNA]</scope>
    <source>
        <strain evidence="11 12">BTF92-0548A/99-0131</strain>
    </source>
</reference>
<dbReference type="GO" id="GO:0004595">
    <property type="term" value="F:pantetheine-phosphate adenylyltransferase activity"/>
    <property type="evidence" value="ECO:0007669"/>
    <property type="project" value="UniProtKB-UniRule"/>
</dbReference>
<keyword evidence="12" id="KW-1185">Reference proteome</keyword>
<feature type="binding site" evidence="9">
    <location>
        <position position="75"/>
    </location>
    <ligand>
        <name>substrate</name>
    </ligand>
</feature>
<evidence type="ECO:0000313" key="12">
    <source>
        <dbReference type="Proteomes" id="UP000185544"/>
    </source>
</evidence>
<comment type="catalytic activity">
    <reaction evidence="8 9">
        <text>(R)-4'-phosphopantetheine + ATP + H(+) = 3'-dephospho-CoA + diphosphate</text>
        <dbReference type="Rhea" id="RHEA:19801"/>
        <dbReference type="ChEBI" id="CHEBI:15378"/>
        <dbReference type="ChEBI" id="CHEBI:30616"/>
        <dbReference type="ChEBI" id="CHEBI:33019"/>
        <dbReference type="ChEBI" id="CHEBI:57328"/>
        <dbReference type="ChEBI" id="CHEBI:61723"/>
        <dbReference type="EC" id="2.7.7.3"/>
    </reaction>
</comment>
<comment type="caution">
    <text evidence="9">Lacks conserved residue(s) required for the propagation of feature annotation.</text>
</comment>
<dbReference type="UniPathway" id="UPA00241">
    <property type="reaction ID" value="UER00355"/>
</dbReference>
<comment type="subunit">
    <text evidence="9">Homohexamer.</text>
</comment>
<keyword evidence="7 9" id="KW-0173">Coenzyme A biosynthesis</keyword>
<evidence type="ECO:0000256" key="4">
    <source>
        <dbReference type="ARBA" id="ARBA00022741"/>
    </source>
</evidence>
<feature type="binding site" evidence="9">
    <location>
        <position position="100"/>
    </location>
    <ligand>
        <name>ATP</name>
        <dbReference type="ChEBI" id="CHEBI:30616"/>
    </ligand>
</feature>
<dbReference type="InterPro" id="IPR004821">
    <property type="entry name" value="Cyt_trans-like"/>
</dbReference>
<dbReference type="SUPFAM" id="SSF52374">
    <property type="entry name" value="Nucleotidylyl transferase"/>
    <property type="match status" value="1"/>
</dbReference>
<dbReference type="RefSeq" id="WP_075275967.1">
    <property type="nucleotide sequence ID" value="NZ_CP016908.1"/>
</dbReference>
<dbReference type="EMBL" id="CP016908">
    <property type="protein sequence ID" value="APR99334.1"/>
    <property type="molecule type" value="Genomic_DNA"/>
</dbReference>
<dbReference type="NCBIfam" id="TIGR00125">
    <property type="entry name" value="cyt_tran_rel"/>
    <property type="match status" value="1"/>
</dbReference>
<feature type="domain" description="Cytidyltransferase-like" evidence="10">
    <location>
        <begin position="7"/>
        <end position="135"/>
    </location>
</feature>